<keyword evidence="5 6" id="KW-0472">Membrane</keyword>
<gene>
    <name evidence="8" type="ORF">T459_23165</name>
</gene>
<dbReference type="PANTHER" id="PTHR31218">
    <property type="entry name" value="WAT1-RELATED PROTEIN"/>
    <property type="match status" value="1"/>
</dbReference>
<keyword evidence="4 6" id="KW-1133">Transmembrane helix</keyword>
<evidence type="ECO:0000256" key="1">
    <source>
        <dbReference type="ARBA" id="ARBA00004141"/>
    </source>
</evidence>
<feature type="transmembrane region" description="Helical" evidence="6">
    <location>
        <begin position="348"/>
        <end position="367"/>
    </location>
</feature>
<dbReference type="AlphaFoldDB" id="A0A2G2YRL0"/>
<dbReference type="OMA" id="WDVEEIS"/>
<dbReference type="InterPro" id="IPR037185">
    <property type="entry name" value="EmrE-like"/>
</dbReference>
<dbReference type="InterPro" id="IPR000620">
    <property type="entry name" value="EamA_dom"/>
</dbReference>
<protein>
    <recommendedName>
        <fullName evidence="6">WAT1-related protein</fullName>
    </recommendedName>
</protein>
<comment type="subcellular location">
    <subcellularLocation>
        <location evidence="1 6">Membrane</location>
        <topology evidence="1 6">Multi-pass membrane protein</topology>
    </subcellularLocation>
</comment>
<dbReference type="Gramene" id="PHT72380">
    <property type="protein sequence ID" value="PHT72380"/>
    <property type="gene ID" value="T459_23165"/>
</dbReference>
<evidence type="ECO:0000256" key="5">
    <source>
        <dbReference type="ARBA" id="ARBA00023136"/>
    </source>
</evidence>
<feature type="domain" description="EamA" evidence="7">
    <location>
        <begin position="228"/>
        <end position="366"/>
    </location>
</feature>
<dbReference type="EMBL" id="AYRZ02000009">
    <property type="protein sequence ID" value="PHT72380.1"/>
    <property type="molecule type" value="Genomic_DNA"/>
</dbReference>
<dbReference type="GO" id="GO:0005886">
    <property type="term" value="C:plasma membrane"/>
    <property type="evidence" value="ECO:0000318"/>
    <property type="project" value="GO_Central"/>
</dbReference>
<feature type="transmembrane region" description="Helical" evidence="6">
    <location>
        <begin position="323"/>
        <end position="342"/>
    </location>
</feature>
<comment type="caution">
    <text evidence="8">The sequence shown here is derived from an EMBL/GenBank/DDBJ whole genome shotgun (WGS) entry which is preliminary data.</text>
</comment>
<evidence type="ECO:0000256" key="2">
    <source>
        <dbReference type="ARBA" id="ARBA00007635"/>
    </source>
</evidence>
<reference evidence="8 9" key="1">
    <citation type="journal article" date="2014" name="Nat. Genet.">
        <title>Genome sequence of the hot pepper provides insights into the evolution of pungency in Capsicum species.</title>
        <authorList>
            <person name="Kim S."/>
            <person name="Park M."/>
            <person name="Yeom S.I."/>
            <person name="Kim Y.M."/>
            <person name="Lee J.M."/>
            <person name="Lee H.A."/>
            <person name="Seo E."/>
            <person name="Choi J."/>
            <person name="Cheong K."/>
            <person name="Kim K.T."/>
            <person name="Jung K."/>
            <person name="Lee G.W."/>
            <person name="Oh S.K."/>
            <person name="Bae C."/>
            <person name="Kim S.B."/>
            <person name="Lee H.Y."/>
            <person name="Kim S.Y."/>
            <person name="Kim M.S."/>
            <person name="Kang B.C."/>
            <person name="Jo Y.D."/>
            <person name="Yang H.B."/>
            <person name="Jeong H.J."/>
            <person name="Kang W.H."/>
            <person name="Kwon J.K."/>
            <person name="Shin C."/>
            <person name="Lim J.Y."/>
            <person name="Park J.H."/>
            <person name="Huh J.H."/>
            <person name="Kim J.S."/>
            <person name="Kim B.D."/>
            <person name="Cohen O."/>
            <person name="Paran I."/>
            <person name="Suh M.C."/>
            <person name="Lee S.B."/>
            <person name="Kim Y.K."/>
            <person name="Shin Y."/>
            <person name="Noh S.J."/>
            <person name="Park J."/>
            <person name="Seo Y.S."/>
            <person name="Kwon S.Y."/>
            <person name="Kim H.A."/>
            <person name="Park J.M."/>
            <person name="Kim H.J."/>
            <person name="Choi S.B."/>
            <person name="Bosland P.W."/>
            <person name="Reeves G."/>
            <person name="Jo S.H."/>
            <person name="Lee B.W."/>
            <person name="Cho H.T."/>
            <person name="Choi H.S."/>
            <person name="Lee M.S."/>
            <person name="Yu Y."/>
            <person name="Do Choi Y."/>
            <person name="Park B.S."/>
            <person name="van Deynze A."/>
            <person name="Ashrafi H."/>
            <person name="Hill T."/>
            <person name="Kim W.T."/>
            <person name="Pai H.S."/>
            <person name="Ahn H.K."/>
            <person name="Yeam I."/>
            <person name="Giovannoni J.J."/>
            <person name="Rose J.K."/>
            <person name="Sorensen I."/>
            <person name="Lee S.J."/>
            <person name="Kim R.W."/>
            <person name="Choi I.Y."/>
            <person name="Choi B.S."/>
            <person name="Lim J.S."/>
            <person name="Lee Y.H."/>
            <person name="Choi D."/>
        </authorList>
    </citation>
    <scope>NUCLEOTIDE SEQUENCE [LARGE SCALE GENOMIC DNA]</scope>
    <source>
        <strain evidence="9">cv. CM334</strain>
    </source>
</reference>
<reference evidence="8 9" key="2">
    <citation type="journal article" date="2017" name="Genome Biol.">
        <title>New reference genome sequences of hot pepper reveal the massive evolution of plant disease-resistance genes by retroduplication.</title>
        <authorList>
            <person name="Kim S."/>
            <person name="Park J."/>
            <person name="Yeom S.I."/>
            <person name="Kim Y.M."/>
            <person name="Seo E."/>
            <person name="Kim K.T."/>
            <person name="Kim M.S."/>
            <person name="Lee J.M."/>
            <person name="Cheong K."/>
            <person name="Shin H.S."/>
            <person name="Kim S.B."/>
            <person name="Han K."/>
            <person name="Lee J."/>
            <person name="Park M."/>
            <person name="Lee H.A."/>
            <person name="Lee H.Y."/>
            <person name="Lee Y."/>
            <person name="Oh S."/>
            <person name="Lee J.H."/>
            <person name="Choi E."/>
            <person name="Choi E."/>
            <person name="Lee S.E."/>
            <person name="Jeon J."/>
            <person name="Kim H."/>
            <person name="Choi G."/>
            <person name="Song H."/>
            <person name="Lee J."/>
            <person name="Lee S.C."/>
            <person name="Kwon J.K."/>
            <person name="Lee H.Y."/>
            <person name="Koo N."/>
            <person name="Hong Y."/>
            <person name="Kim R.W."/>
            <person name="Kang W.H."/>
            <person name="Huh J.H."/>
            <person name="Kang B.C."/>
            <person name="Yang T.J."/>
            <person name="Lee Y.H."/>
            <person name="Bennetzen J.L."/>
            <person name="Choi D."/>
        </authorList>
    </citation>
    <scope>NUCLEOTIDE SEQUENCE [LARGE SCALE GENOMIC DNA]</scope>
    <source>
        <strain evidence="9">cv. CM334</strain>
    </source>
</reference>
<dbReference type="SUPFAM" id="SSF103481">
    <property type="entry name" value="Multidrug resistance efflux transporter EmrE"/>
    <property type="match status" value="2"/>
</dbReference>
<feature type="domain" description="EamA" evidence="7">
    <location>
        <begin position="69"/>
        <end position="192"/>
    </location>
</feature>
<keyword evidence="9" id="KW-1185">Reference proteome</keyword>
<evidence type="ECO:0000256" key="3">
    <source>
        <dbReference type="ARBA" id="ARBA00022692"/>
    </source>
</evidence>
<organism evidence="8 9">
    <name type="scientific">Capsicum annuum</name>
    <name type="common">Capsicum pepper</name>
    <dbReference type="NCBI Taxonomy" id="4072"/>
    <lineage>
        <taxon>Eukaryota</taxon>
        <taxon>Viridiplantae</taxon>
        <taxon>Streptophyta</taxon>
        <taxon>Embryophyta</taxon>
        <taxon>Tracheophyta</taxon>
        <taxon>Spermatophyta</taxon>
        <taxon>Magnoliopsida</taxon>
        <taxon>eudicotyledons</taxon>
        <taxon>Gunneridae</taxon>
        <taxon>Pentapetalae</taxon>
        <taxon>asterids</taxon>
        <taxon>lamiids</taxon>
        <taxon>Solanales</taxon>
        <taxon>Solanaceae</taxon>
        <taxon>Solanoideae</taxon>
        <taxon>Capsiceae</taxon>
        <taxon>Capsicum</taxon>
    </lineage>
</organism>
<evidence type="ECO:0000256" key="4">
    <source>
        <dbReference type="ARBA" id="ARBA00022989"/>
    </source>
</evidence>
<sequence>MGLFYSKDSSPNAIGHADAGYLSDPYKAQSETGYVFICGKNKIVVKWDVEEISITGQMGCGRHQCMNLLSKAAMNNGMSPYVHVAYRQTTAALLMCPIAYLTERKTRPNMTLPIFFKIFLCSILGGSINQITYVVGLKHCNTTVASALTNLTPAFTFILAVLTRHEIVSFRRAGIAKILGTLLSIGGAMMLSVYHGPIVPIGQPKIHWTFLEGITVNKSSTGQHNYLGPLLVVTSALSWSIWSIVQTKVNLEYAATYSSTALMCLMSSGICLVIGFIIDHNKSDWSLTSSGIRPISSVYSGVFCSALSYFVMSWCIERNGAFFVSIFNPLPIIIVAICSWLLLGEKIFTGTVLGSSLIILGLFTVLWGNWFESKQEKVSPVEHLESRQEDLTKVSPV</sequence>
<feature type="transmembrane region" description="Helical" evidence="6">
    <location>
        <begin position="257"/>
        <end position="278"/>
    </location>
</feature>
<keyword evidence="3 6" id="KW-0812">Transmembrane</keyword>
<feature type="transmembrane region" description="Helical" evidence="6">
    <location>
        <begin position="142"/>
        <end position="162"/>
    </location>
</feature>
<feature type="transmembrane region" description="Helical" evidence="6">
    <location>
        <begin position="114"/>
        <end position="136"/>
    </location>
</feature>
<evidence type="ECO:0000313" key="8">
    <source>
        <dbReference type="EMBL" id="PHT72380.1"/>
    </source>
</evidence>
<name>A0A2G2YRL0_CAPAN</name>
<evidence type="ECO:0000256" key="6">
    <source>
        <dbReference type="RuleBase" id="RU363077"/>
    </source>
</evidence>
<dbReference type="Proteomes" id="UP000222542">
    <property type="component" value="Unassembled WGS sequence"/>
</dbReference>
<evidence type="ECO:0000259" key="7">
    <source>
        <dbReference type="Pfam" id="PF00892"/>
    </source>
</evidence>
<evidence type="ECO:0000313" key="9">
    <source>
        <dbReference type="Proteomes" id="UP000222542"/>
    </source>
</evidence>
<feature type="transmembrane region" description="Helical" evidence="6">
    <location>
        <begin position="226"/>
        <end position="245"/>
    </location>
</feature>
<proteinExistence type="inferred from homology"/>
<comment type="similarity">
    <text evidence="2 6">Belongs to the drug/metabolite transporter (DMT) superfamily. Plant drug/metabolite exporter (P-DME) (TC 2.A.7.4) family.</text>
</comment>
<dbReference type="GO" id="GO:0022857">
    <property type="term" value="F:transmembrane transporter activity"/>
    <property type="evidence" value="ECO:0007669"/>
    <property type="project" value="InterPro"/>
</dbReference>
<accession>A0A2G2YRL0</accession>
<dbReference type="Pfam" id="PF00892">
    <property type="entry name" value="EamA"/>
    <property type="match status" value="2"/>
</dbReference>
<dbReference type="InterPro" id="IPR030184">
    <property type="entry name" value="WAT1-related"/>
</dbReference>
<feature type="transmembrane region" description="Helical" evidence="6">
    <location>
        <begin position="298"/>
        <end position="316"/>
    </location>
</feature>
<feature type="transmembrane region" description="Helical" evidence="6">
    <location>
        <begin position="174"/>
        <end position="194"/>
    </location>
</feature>